<gene>
    <name evidence="3" type="ORF">BJ999_000832</name>
</gene>
<reference evidence="3 4" key="1">
    <citation type="submission" date="2020-07" db="EMBL/GenBank/DDBJ databases">
        <title>Sequencing the genomes of 1000 actinobacteria strains.</title>
        <authorList>
            <person name="Klenk H.-P."/>
        </authorList>
    </citation>
    <scope>NUCLEOTIDE SEQUENCE [LARGE SCALE GENOMIC DNA]</scope>
    <source>
        <strain evidence="3 4">DSM 43461</strain>
    </source>
</reference>
<proteinExistence type="predicted"/>
<keyword evidence="4" id="KW-1185">Reference proteome</keyword>
<evidence type="ECO:0000313" key="3">
    <source>
        <dbReference type="EMBL" id="NYE10536.1"/>
    </source>
</evidence>
<feature type="region of interest" description="Disordered" evidence="1">
    <location>
        <begin position="135"/>
        <end position="168"/>
    </location>
</feature>
<keyword evidence="2" id="KW-0472">Membrane</keyword>
<dbReference type="AlphaFoldDB" id="A0A7Y9KAU7"/>
<dbReference type="EMBL" id="JACCBT010000001">
    <property type="protein sequence ID" value="NYE10536.1"/>
    <property type="molecule type" value="Genomic_DNA"/>
</dbReference>
<protein>
    <submittedName>
        <fullName evidence="3">Uncharacterized protein</fullName>
    </submittedName>
</protein>
<accession>A0A7Y9KAU7</accession>
<keyword evidence="2" id="KW-1133">Transmembrane helix</keyword>
<feature type="transmembrane region" description="Helical" evidence="2">
    <location>
        <begin position="25"/>
        <end position="47"/>
    </location>
</feature>
<dbReference type="Proteomes" id="UP000591272">
    <property type="component" value="Unassembled WGS sequence"/>
</dbReference>
<sequence>MVDLPGFAHGDGGFLRFLTPGVVMMAYQAIQTLIQSLVIVAIALVAGARFPGSVAGVGVTLLAAVLLTVTFSALSDAAAQRRPLSWARPSSVSAAAEVWVLVWGFLPSSSWTPGSMLVGTRDLTAAPAPRRAIQAPVPAAPPAGARTRSRTAPARRDDPGGRGGPVPGVTIFGFPIPVGAVR</sequence>
<evidence type="ECO:0000256" key="2">
    <source>
        <dbReference type="SAM" id="Phobius"/>
    </source>
</evidence>
<dbReference type="RefSeq" id="WP_179832046.1">
    <property type="nucleotide sequence ID" value="NZ_BMRD01000006.1"/>
</dbReference>
<keyword evidence="2" id="KW-0812">Transmembrane</keyword>
<comment type="caution">
    <text evidence="3">The sequence shown here is derived from an EMBL/GenBank/DDBJ whole genome shotgun (WGS) entry which is preliminary data.</text>
</comment>
<organism evidence="3 4">
    <name type="scientific">Actinomadura citrea</name>
    <dbReference type="NCBI Taxonomy" id="46158"/>
    <lineage>
        <taxon>Bacteria</taxon>
        <taxon>Bacillati</taxon>
        <taxon>Actinomycetota</taxon>
        <taxon>Actinomycetes</taxon>
        <taxon>Streptosporangiales</taxon>
        <taxon>Thermomonosporaceae</taxon>
        <taxon>Actinomadura</taxon>
    </lineage>
</organism>
<feature type="transmembrane region" description="Helical" evidence="2">
    <location>
        <begin position="54"/>
        <end position="74"/>
    </location>
</feature>
<feature type="compositionally biased region" description="Low complexity" evidence="1">
    <location>
        <begin position="135"/>
        <end position="152"/>
    </location>
</feature>
<name>A0A7Y9KAU7_9ACTN</name>
<evidence type="ECO:0000256" key="1">
    <source>
        <dbReference type="SAM" id="MobiDB-lite"/>
    </source>
</evidence>
<evidence type="ECO:0000313" key="4">
    <source>
        <dbReference type="Proteomes" id="UP000591272"/>
    </source>
</evidence>